<feature type="chain" id="PRO_5021420022" description="EGF-like domain-containing protein" evidence="2">
    <location>
        <begin position="21"/>
        <end position="1154"/>
    </location>
</feature>
<protein>
    <recommendedName>
        <fullName evidence="3 4">EGF-like domain-containing protein</fullName>
    </recommendedName>
</protein>
<dbReference type="AlphaFoldDB" id="A0A507F3W8"/>
<keyword evidence="2" id="KW-0732">Signal</keyword>
<proteinExistence type="predicted"/>
<comment type="caution">
    <text evidence="5">The sequence shown here is derived from an EMBL/GenBank/DDBJ whole genome shotgun (WGS) entry which is preliminary data.</text>
</comment>
<dbReference type="InterPro" id="IPR009030">
    <property type="entry name" value="Growth_fac_rcpt_cys_sf"/>
</dbReference>
<gene>
    <name evidence="5" type="ORF">CcCBS67573_g06599</name>
</gene>
<feature type="signal peptide" evidence="2">
    <location>
        <begin position="1"/>
        <end position="20"/>
    </location>
</feature>
<feature type="transmembrane region" description="Helical" evidence="1">
    <location>
        <begin position="734"/>
        <end position="753"/>
    </location>
</feature>
<sequence length="1154" mass="127364">MASKLTLTTALLCLVEIVSAAYCSNDVPTVVTGQWGVITDGSPAFKHSRPGSDCVWLIKPNPQSNLRATSSAVISNDTSSAQAISTLFTIEFSHWELNPFSLQDEISVSLLTLSSERDGIDRVSTAEVVILGTVSGFLQNPIYVTAPETNQQKNISKLNFLDPTSREDLLKQRKRFVVANFQPQKQVVKVRFTTDASGPQFDGFYASWWLGSEGNRPVAGQCPNDCHSAAGRGACSLDGVCVCAKGFAGADCHNDDERQLMDFYSACNGNNWLEATNWNTGHPCNNNALNGLREMSLTWAGVGDCIAHRVTSVILPSNNITCLNASAPFPYYARGVDISSNSISLFPSKLATLPQLTSLSLSTCNMTGPIPLAFFSGSEFSLISLNLSANRLSGRFDSARWIPKLLSLDLRDNQFEGWIPDVVSDIVTTESVLLDGNLFLCPPVNFTSVAPYTCTNLTLPRLSPPHILMPTSAASPSRVFFMDMDYVPQTVPFICLMDGVTPAAATLYNSTAVMCSIPPISPGSHAISLLVDPTRIGSNVNAAPSLPFIVTATCPKGSYLIQDEKSDHCATCPTGAFCSGGNSVPQSALGYFKSPQSSLVFLECFNSAYCLGNDTCSLEASGERCAFCSDGFVNVNGKCVVCEQGQSIGVAIAFGLAALMLPVWWLWRAWVGDGNAAWNILVMFCQIIGLFDKYPINWDSSLGSIVKAVSVAILNTDYINLQCAYGLGFYPRLFFVWMIPLLFTVIFKLYVLLKSVLLARSSGLSYRKHVSEWDNYAIQGFCSFIMLLHVPLTDRAFRQFTCVIDPFDNRYYISGNPEISCFDGMWSFGAIFAALAGVFYGFGIPAAFFYVLFINRNRLDETEVYHRFGVLYQSYTTQAWYWTPFQMTWSLCFMMLPAICRKRPSYFMFVSVCMMYLYIFALVHTKPFRLSRNNHIAILSWVTIVVFLFAGIIVGFLQSETSTEDNRWIMRSVIALFYVSLTVTLHGIFYEMVKNSDKSFQKGKGGKLAEFLYRTPYVRFLFPGALTEGQPKQKEPVAESDLTIIKTTVSNEPSKTKSGSRDAAMVGVEEHTEPNIPGTIQIPLNNRFNLSWVVDNGELRDVDPGGRVEDGSLVVEERFWVDAKHFVTDMANSIQTGMRPTHVQLNDDDEVDAQ</sequence>
<keyword evidence="1" id="KW-1133">Transmembrane helix</keyword>
<feature type="transmembrane region" description="Helical" evidence="1">
    <location>
        <begin position="969"/>
        <end position="990"/>
    </location>
</feature>
<dbReference type="SUPFAM" id="SSF52058">
    <property type="entry name" value="L domain-like"/>
    <property type="match status" value="1"/>
</dbReference>
<feature type="transmembrane region" description="Helical" evidence="1">
    <location>
        <begin position="648"/>
        <end position="667"/>
    </location>
</feature>
<dbReference type="Gene3D" id="3.80.10.10">
    <property type="entry name" value="Ribonuclease Inhibitor"/>
    <property type="match status" value="1"/>
</dbReference>
<keyword evidence="1" id="KW-0812">Transmembrane</keyword>
<dbReference type="PROSITE" id="PS01186">
    <property type="entry name" value="EGF_2"/>
    <property type="match status" value="1"/>
</dbReference>
<feature type="transmembrane region" description="Helical" evidence="1">
    <location>
        <begin position="936"/>
        <end position="957"/>
    </location>
</feature>
<evidence type="ECO:0000313" key="5">
    <source>
        <dbReference type="EMBL" id="TPX70287.1"/>
    </source>
</evidence>
<dbReference type="InterPro" id="IPR032675">
    <property type="entry name" value="LRR_dom_sf"/>
</dbReference>
<dbReference type="PANTHER" id="PTHR11319:SF35">
    <property type="entry name" value="OUTER MEMBRANE PROTEIN PMPC-RELATED"/>
    <property type="match status" value="1"/>
</dbReference>
<dbReference type="Gene3D" id="2.60.120.260">
    <property type="entry name" value="Galactose-binding domain-like"/>
    <property type="match status" value="1"/>
</dbReference>
<dbReference type="PANTHER" id="PTHR11319">
    <property type="entry name" value="G PROTEIN-COUPLED RECEPTOR-RELATED"/>
    <property type="match status" value="1"/>
</dbReference>
<evidence type="ECO:0000259" key="4">
    <source>
        <dbReference type="PROSITE" id="PS01186"/>
    </source>
</evidence>
<feature type="domain" description="EGF-like" evidence="3 4">
    <location>
        <begin position="241"/>
        <end position="252"/>
    </location>
</feature>
<accession>A0A507F3W8</accession>
<dbReference type="Proteomes" id="UP000320333">
    <property type="component" value="Unassembled WGS sequence"/>
</dbReference>
<reference evidence="5 6" key="1">
    <citation type="journal article" date="2019" name="Sci. Rep.">
        <title>Comparative genomics of chytrid fungi reveal insights into the obligate biotrophic and pathogenic lifestyle of Synchytrium endobioticum.</title>
        <authorList>
            <person name="van de Vossenberg B.T.L.H."/>
            <person name="Warris S."/>
            <person name="Nguyen H.D.T."/>
            <person name="van Gent-Pelzer M.P.E."/>
            <person name="Joly D.L."/>
            <person name="van de Geest H.C."/>
            <person name="Bonants P.J.M."/>
            <person name="Smith D.S."/>
            <person name="Levesque C.A."/>
            <person name="van der Lee T.A.J."/>
        </authorList>
    </citation>
    <scope>NUCLEOTIDE SEQUENCE [LARGE SCALE GENOMIC DNA]</scope>
    <source>
        <strain evidence="5 6">CBS 675.73</strain>
    </source>
</reference>
<keyword evidence="1" id="KW-0472">Membrane</keyword>
<evidence type="ECO:0000259" key="3">
    <source>
        <dbReference type="PROSITE" id="PS00022"/>
    </source>
</evidence>
<dbReference type="PROSITE" id="PS00022">
    <property type="entry name" value="EGF_1"/>
    <property type="match status" value="1"/>
</dbReference>
<feature type="transmembrane region" description="Helical" evidence="1">
    <location>
        <begin position="826"/>
        <end position="853"/>
    </location>
</feature>
<dbReference type="InterPro" id="IPR000742">
    <property type="entry name" value="EGF"/>
</dbReference>
<feature type="transmembrane region" description="Helical" evidence="1">
    <location>
        <begin position="674"/>
        <end position="691"/>
    </location>
</feature>
<feature type="transmembrane region" description="Helical" evidence="1">
    <location>
        <begin position="773"/>
        <end position="790"/>
    </location>
</feature>
<name>A0A507F3W8_9FUNG</name>
<feature type="transmembrane region" description="Helical" evidence="1">
    <location>
        <begin position="905"/>
        <end position="924"/>
    </location>
</feature>
<dbReference type="OrthoDB" id="2105746at2759"/>
<dbReference type="STRING" id="246404.A0A507F3W8"/>
<dbReference type="SUPFAM" id="SSF57184">
    <property type="entry name" value="Growth factor receptor domain"/>
    <property type="match status" value="1"/>
</dbReference>
<organism evidence="5 6">
    <name type="scientific">Chytriomyces confervae</name>
    <dbReference type="NCBI Taxonomy" id="246404"/>
    <lineage>
        <taxon>Eukaryota</taxon>
        <taxon>Fungi</taxon>
        <taxon>Fungi incertae sedis</taxon>
        <taxon>Chytridiomycota</taxon>
        <taxon>Chytridiomycota incertae sedis</taxon>
        <taxon>Chytridiomycetes</taxon>
        <taxon>Chytridiales</taxon>
        <taxon>Chytriomycetaceae</taxon>
        <taxon>Chytriomyces</taxon>
    </lineage>
</organism>
<evidence type="ECO:0000256" key="1">
    <source>
        <dbReference type="SAM" id="Phobius"/>
    </source>
</evidence>
<evidence type="ECO:0000313" key="6">
    <source>
        <dbReference type="Proteomes" id="UP000320333"/>
    </source>
</evidence>
<keyword evidence="6" id="KW-1185">Reference proteome</keyword>
<dbReference type="EMBL" id="QEAP01000290">
    <property type="protein sequence ID" value="TPX70287.1"/>
    <property type="molecule type" value="Genomic_DNA"/>
</dbReference>
<evidence type="ECO:0000256" key="2">
    <source>
        <dbReference type="SAM" id="SignalP"/>
    </source>
</evidence>